<dbReference type="EMBL" id="BNEK01000007">
    <property type="protein sequence ID" value="GHJ34314.1"/>
    <property type="molecule type" value="Genomic_DNA"/>
</dbReference>
<accession>A0ABQ3UFC7</accession>
<gene>
    <name evidence="2" type="ORF">TPA0910_87470</name>
</gene>
<organism evidence="2 3">
    <name type="scientific">Streptomyces hygroscopicus</name>
    <dbReference type="NCBI Taxonomy" id="1912"/>
    <lineage>
        <taxon>Bacteria</taxon>
        <taxon>Bacillati</taxon>
        <taxon>Actinomycetota</taxon>
        <taxon>Actinomycetes</taxon>
        <taxon>Kitasatosporales</taxon>
        <taxon>Streptomycetaceae</taxon>
        <taxon>Streptomyces</taxon>
        <taxon>Streptomyces violaceusniger group</taxon>
    </lineage>
</organism>
<reference evidence="2" key="1">
    <citation type="submission" date="2024-05" db="EMBL/GenBank/DDBJ databases">
        <title>Whole genome shotgun sequence of Streptomyces hygroscopicus NBRC 113678.</title>
        <authorList>
            <person name="Komaki H."/>
            <person name="Tamura T."/>
        </authorList>
    </citation>
    <scope>NUCLEOTIDE SEQUENCE</scope>
    <source>
        <strain evidence="2">N11-34</strain>
    </source>
</reference>
<keyword evidence="3" id="KW-1185">Reference proteome</keyword>
<protein>
    <submittedName>
        <fullName evidence="2">Uncharacterized protein</fullName>
    </submittedName>
</protein>
<sequence length="355" mass="37746">MRKRVSRPPRFAAVDNNAIDTISSILAIGLLTTLIRAKDGEDVTVETLMTKYDEGEKALTKAMRILVEGAFVVKFKIQRAASEAVRDENGKKVVKRGGSWYTTFTVDSIPFTLEDVTGMLADILDAGNVKAVRVEPTRLDPRKTSSAPTIDEPSRPTLPKGSVGPACGDTDSEAIDKGHTPGNSGPRPTPPSAGPGRPRIGNGGALYRNKTISLSDSAAAPAGPTADGEREAATPDQPTEDALQVLAAYEDALGGPAVNGTRTQLLADAAELLAIRPLWWVTDRARELPKYGKSLIRHAEMSKVPFTQPSAASGQVPAQRECPAGKCDGGGIIYRDPELQLGPRRCTCRTQQAPA</sequence>
<comment type="caution">
    <text evidence="2">The sequence shown here is derived from an EMBL/GenBank/DDBJ whole genome shotgun (WGS) entry which is preliminary data.</text>
</comment>
<dbReference type="Proteomes" id="UP001054854">
    <property type="component" value="Unassembled WGS sequence"/>
</dbReference>
<proteinExistence type="predicted"/>
<feature type="region of interest" description="Disordered" evidence="1">
    <location>
        <begin position="135"/>
        <end position="237"/>
    </location>
</feature>
<name>A0ABQ3UFC7_STRHY</name>
<dbReference type="RefSeq" id="WP_236260131.1">
    <property type="nucleotide sequence ID" value="NZ_BNEK01000007.1"/>
</dbReference>
<evidence type="ECO:0000256" key="1">
    <source>
        <dbReference type="SAM" id="MobiDB-lite"/>
    </source>
</evidence>
<evidence type="ECO:0000313" key="3">
    <source>
        <dbReference type="Proteomes" id="UP001054854"/>
    </source>
</evidence>
<evidence type="ECO:0000313" key="2">
    <source>
        <dbReference type="EMBL" id="GHJ34314.1"/>
    </source>
</evidence>